<reference evidence="1" key="1">
    <citation type="submission" date="2023-04" db="EMBL/GenBank/DDBJ databases">
        <authorList>
            <person name="Vijverberg K."/>
            <person name="Xiong W."/>
            <person name="Schranz E."/>
        </authorList>
    </citation>
    <scope>NUCLEOTIDE SEQUENCE</scope>
</reference>
<dbReference type="Proteomes" id="UP001177003">
    <property type="component" value="Chromosome 1"/>
</dbReference>
<accession>A0AA35V9R1</accession>
<keyword evidence="2" id="KW-1185">Reference proteome</keyword>
<gene>
    <name evidence="1" type="ORF">LSALG_LOCUS8063</name>
</gene>
<proteinExistence type="predicted"/>
<protein>
    <submittedName>
        <fullName evidence="1">Uncharacterized protein</fullName>
    </submittedName>
</protein>
<dbReference type="AlphaFoldDB" id="A0AA35V9R1"/>
<dbReference type="EMBL" id="OX465077">
    <property type="protein sequence ID" value="CAI9267590.1"/>
    <property type="molecule type" value="Genomic_DNA"/>
</dbReference>
<evidence type="ECO:0000313" key="1">
    <source>
        <dbReference type="EMBL" id="CAI9267590.1"/>
    </source>
</evidence>
<sequence>MVLPVKVNHRNQPKKCPPSMSIVMVSMVHLGLDDCLQQLFFNIRWQDYLDLSTRTYTQPTLEFLSTYAWDDTEGCSYLDSMVGSTDSHTPPSTLSWEHAMTTIPTSIVINGLNSRAGPKIAHRILLTSIFGRHEPREINTFELYFLYCMTSNHWSCLGFTTFFLDKCDIIRTKTTGDICIGDLITLIGLDIGHPFPESEYVPMDDPPLHLLDCFALTRMELVVPINNR</sequence>
<name>A0AA35V9R1_LACSI</name>
<evidence type="ECO:0000313" key="2">
    <source>
        <dbReference type="Proteomes" id="UP001177003"/>
    </source>
</evidence>
<organism evidence="1 2">
    <name type="scientific">Lactuca saligna</name>
    <name type="common">Willowleaf lettuce</name>
    <dbReference type="NCBI Taxonomy" id="75948"/>
    <lineage>
        <taxon>Eukaryota</taxon>
        <taxon>Viridiplantae</taxon>
        <taxon>Streptophyta</taxon>
        <taxon>Embryophyta</taxon>
        <taxon>Tracheophyta</taxon>
        <taxon>Spermatophyta</taxon>
        <taxon>Magnoliopsida</taxon>
        <taxon>eudicotyledons</taxon>
        <taxon>Gunneridae</taxon>
        <taxon>Pentapetalae</taxon>
        <taxon>asterids</taxon>
        <taxon>campanulids</taxon>
        <taxon>Asterales</taxon>
        <taxon>Asteraceae</taxon>
        <taxon>Cichorioideae</taxon>
        <taxon>Cichorieae</taxon>
        <taxon>Lactucinae</taxon>
        <taxon>Lactuca</taxon>
    </lineage>
</organism>